<feature type="compositionally biased region" description="Basic residues" evidence="1">
    <location>
        <begin position="37"/>
        <end position="47"/>
    </location>
</feature>
<proteinExistence type="predicted"/>
<gene>
    <name evidence="2" type="ORF">TIFTF001_012029</name>
</gene>
<feature type="compositionally biased region" description="Basic and acidic residues" evidence="1">
    <location>
        <begin position="129"/>
        <end position="157"/>
    </location>
</feature>
<sequence>MGTVAVRREIQIPTLAEVIAIANMQRRSADLPMRHRMTPLRGHRGGMRGRSQFSPARRRSHLCAQPPRRHESMALRWELVIKDRCKIGGDRGLIREQPAIIGDRSSSREQPPTVDSARADQVSELGVGLERERERERERTVLRDRRSGEERRRMIKS</sequence>
<evidence type="ECO:0000256" key="1">
    <source>
        <dbReference type="SAM" id="MobiDB-lite"/>
    </source>
</evidence>
<accession>A0AA87ZZD0</accession>
<protein>
    <submittedName>
        <fullName evidence="2">Uncharacterized protein</fullName>
    </submittedName>
</protein>
<feature type="region of interest" description="Disordered" evidence="1">
    <location>
        <begin position="37"/>
        <end position="63"/>
    </location>
</feature>
<evidence type="ECO:0000313" key="3">
    <source>
        <dbReference type="Proteomes" id="UP001187192"/>
    </source>
</evidence>
<organism evidence="2 3">
    <name type="scientific">Ficus carica</name>
    <name type="common">Common fig</name>
    <dbReference type="NCBI Taxonomy" id="3494"/>
    <lineage>
        <taxon>Eukaryota</taxon>
        <taxon>Viridiplantae</taxon>
        <taxon>Streptophyta</taxon>
        <taxon>Embryophyta</taxon>
        <taxon>Tracheophyta</taxon>
        <taxon>Spermatophyta</taxon>
        <taxon>Magnoliopsida</taxon>
        <taxon>eudicotyledons</taxon>
        <taxon>Gunneridae</taxon>
        <taxon>Pentapetalae</taxon>
        <taxon>rosids</taxon>
        <taxon>fabids</taxon>
        <taxon>Rosales</taxon>
        <taxon>Moraceae</taxon>
        <taxon>Ficeae</taxon>
        <taxon>Ficus</taxon>
    </lineage>
</organism>
<feature type="region of interest" description="Disordered" evidence="1">
    <location>
        <begin position="95"/>
        <end position="157"/>
    </location>
</feature>
<dbReference type="EMBL" id="BTGU01000015">
    <property type="protein sequence ID" value="GMN42814.1"/>
    <property type="molecule type" value="Genomic_DNA"/>
</dbReference>
<name>A0AA87ZZD0_FICCA</name>
<dbReference type="AlphaFoldDB" id="A0AA87ZZD0"/>
<evidence type="ECO:0000313" key="2">
    <source>
        <dbReference type="EMBL" id="GMN42814.1"/>
    </source>
</evidence>
<reference evidence="2" key="1">
    <citation type="submission" date="2023-07" db="EMBL/GenBank/DDBJ databases">
        <title>draft genome sequence of fig (Ficus carica).</title>
        <authorList>
            <person name="Takahashi T."/>
            <person name="Nishimura K."/>
        </authorList>
    </citation>
    <scope>NUCLEOTIDE SEQUENCE</scope>
</reference>
<dbReference type="Proteomes" id="UP001187192">
    <property type="component" value="Unassembled WGS sequence"/>
</dbReference>
<comment type="caution">
    <text evidence="2">The sequence shown here is derived from an EMBL/GenBank/DDBJ whole genome shotgun (WGS) entry which is preliminary data.</text>
</comment>
<keyword evidence="3" id="KW-1185">Reference proteome</keyword>